<evidence type="ECO:0000313" key="2">
    <source>
        <dbReference type="EMBL" id="CAA9410739.1"/>
    </source>
</evidence>
<protein>
    <submittedName>
        <fullName evidence="2">Uncharacterized protein</fullName>
    </submittedName>
</protein>
<feature type="non-terminal residue" evidence="2">
    <location>
        <position position="70"/>
    </location>
</feature>
<sequence>GQGEGRGVSTPAFENLAGVLLLQQFLRRLRDLLLRRAARLLGLLAPGGAFDGLLYLLLDPGHARGHAPSL</sequence>
<accession>A0A6J4PEL8</accession>
<feature type="transmembrane region" description="Helical" evidence="1">
    <location>
        <begin position="37"/>
        <end position="58"/>
    </location>
</feature>
<proteinExistence type="predicted"/>
<evidence type="ECO:0000256" key="1">
    <source>
        <dbReference type="SAM" id="Phobius"/>
    </source>
</evidence>
<gene>
    <name evidence="2" type="ORF">AVDCRST_MAG22-1853</name>
</gene>
<keyword evidence="1" id="KW-0472">Membrane</keyword>
<organism evidence="2">
    <name type="scientific">uncultured Rubrobacteraceae bacterium</name>
    <dbReference type="NCBI Taxonomy" id="349277"/>
    <lineage>
        <taxon>Bacteria</taxon>
        <taxon>Bacillati</taxon>
        <taxon>Actinomycetota</taxon>
        <taxon>Rubrobacteria</taxon>
        <taxon>Rubrobacterales</taxon>
        <taxon>Rubrobacteraceae</taxon>
        <taxon>environmental samples</taxon>
    </lineage>
</organism>
<reference evidence="2" key="1">
    <citation type="submission" date="2020-02" db="EMBL/GenBank/DDBJ databases">
        <authorList>
            <person name="Meier V. D."/>
        </authorList>
    </citation>
    <scope>NUCLEOTIDE SEQUENCE</scope>
    <source>
        <strain evidence="2">AVDCRST_MAG22</strain>
    </source>
</reference>
<feature type="non-terminal residue" evidence="2">
    <location>
        <position position="1"/>
    </location>
</feature>
<dbReference type="EMBL" id="CADCUV010000076">
    <property type="protein sequence ID" value="CAA9410739.1"/>
    <property type="molecule type" value="Genomic_DNA"/>
</dbReference>
<keyword evidence="1" id="KW-1133">Transmembrane helix</keyword>
<dbReference type="AlphaFoldDB" id="A0A6J4PEL8"/>
<keyword evidence="1" id="KW-0812">Transmembrane</keyword>
<name>A0A6J4PEL8_9ACTN</name>